<evidence type="ECO:0000256" key="1">
    <source>
        <dbReference type="SAM" id="Phobius"/>
    </source>
</evidence>
<sequence>MEKKPKVKNKGKMIAFAVVAGGVVLFKVALKVGKLYTIHNWIDKIFS</sequence>
<keyword evidence="3" id="KW-1185">Reference proteome</keyword>
<reference evidence="2 3" key="1">
    <citation type="submission" date="2024-01" db="EMBL/GenBank/DDBJ databases">
        <title>Seven novel Bacillus-like species.</title>
        <authorList>
            <person name="Liu G."/>
        </authorList>
    </citation>
    <scope>NUCLEOTIDE SEQUENCE [LARGE SCALE GENOMIC DNA]</scope>
    <source>
        <strain evidence="2 3">FJAT-51639</strain>
    </source>
</reference>
<dbReference type="EMBL" id="JBAWSX010000007">
    <property type="protein sequence ID" value="MEI4802337.1"/>
    <property type="molecule type" value="Genomic_DNA"/>
</dbReference>
<organism evidence="2 3">
    <name type="scientific">Bacillus bruguierae</name>
    <dbReference type="NCBI Taxonomy" id="3127667"/>
    <lineage>
        <taxon>Bacteria</taxon>
        <taxon>Bacillati</taxon>
        <taxon>Bacillota</taxon>
        <taxon>Bacilli</taxon>
        <taxon>Bacillales</taxon>
        <taxon>Bacillaceae</taxon>
        <taxon>Bacillus</taxon>
    </lineage>
</organism>
<evidence type="ECO:0000313" key="3">
    <source>
        <dbReference type="Proteomes" id="UP001372526"/>
    </source>
</evidence>
<accession>A0ABU8FI25</accession>
<dbReference type="Proteomes" id="UP001372526">
    <property type="component" value="Unassembled WGS sequence"/>
</dbReference>
<feature type="transmembrane region" description="Helical" evidence="1">
    <location>
        <begin position="12"/>
        <end position="30"/>
    </location>
</feature>
<protein>
    <submittedName>
        <fullName evidence="2">Histidine kinase</fullName>
    </submittedName>
</protein>
<keyword evidence="1" id="KW-0472">Membrane</keyword>
<dbReference type="RefSeq" id="WP_090917790.1">
    <property type="nucleotide sequence ID" value="NZ_JBAWSX010000007.1"/>
</dbReference>
<comment type="caution">
    <text evidence="2">The sequence shown here is derived from an EMBL/GenBank/DDBJ whole genome shotgun (WGS) entry which is preliminary data.</text>
</comment>
<keyword evidence="2" id="KW-0418">Kinase</keyword>
<dbReference type="GO" id="GO:0016301">
    <property type="term" value="F:kinase activity"/>
    <property type="evidence" value="ECO:0007669"/>
    <property type="project" value="UniProtKB-KW"/>
</dbReference>
<evidence type="ECO:0000313" key="2">
    <source>
        <dbReference type="EMBL" id="MEI4802337.1"/>
    </source>
</evidence>
<keyword evidence="1" id="KW-1133">Transmembrane helix</keyword>
<name>A0ABU8FI25_9BACI</name>
<proteinExistence type="predicted"/>
<gene>
    <name evidence="2" type="ORF">WAZ07_13590</name>
</gene>
<keyword evidence="2" id="KW-0808">Transferase</keyword>
<keyword evidence="1" id="KW-0812">Transmembrane</keyword>